<evidence type="ECO:0000313" key="2">
    <source>
        <dbReference type="EMBL" id="KYN39089.1"/>
    </source>
</evidence>
<gene>
    <name evidence="2" type="ORF">ALC56_06515</name>
</gene>
<dbReference type="EMBL" id="KQ981625">
    <property type="protein sequence ID" value="KYN39089.1"/>
    <property type="molecule type" value="Genomic_DNA"/>
</dbReference>
<dbReference type="Proteomes" id="UP000078541">
    <property type="component" value="Unassembled WGS sequence"/>
</dbReference>
<protein>
    <submittedName>
        <fullName evidence="2">Uncharacterized protein</fullName>
    </submittedName>
</protein>
<dbReference type="AlphaFoldDB" id="A0A195FGE9"/>
<evidence type="ECO:0000313" key="3">
    <source>
        <dbReference type="Proteomes" id="UP000078541"/>
    </source>
</evidence>
<reference evidence="2 3" key="1">
    <citation type="submission" date="2016-03" db="EMBL/GenBank/DDBJ databases">
        <title>Trachymyrmex septentrionalis WGS genome.</title>
        <authorList>
            <person name="Nygaard S."/>
            <person name="Hu H."/>
            <person name="Boomsma J."/>
            <person name="Zhang G."/>
        </authorList>
    </citation>
    <scope>NUCLEOTIDE SEQUENCE [LARGE SCALE GENOMIC DNA]</scope>
    <source>
        <strain evidence="2">Tsep2-gDNA-1</strain>
        <tissue evidence="2">Whole body</tissue>
    </source>
</reference>
<accession>A0A195FGE9</accession>
<sequence>MGQTMGRMPETWVGLLEERDRVLHWSSEVLARVQDNVRNEDTFLMDYDDDKVDAKIDTWIKTNQTRVNETFNKYPNASNQLKNVVNTGIEKLTEEIRAKTRKDYKNVYNDIKKFNKKVDQLGSDERKIHAEIQNLESECVGDVKKFQKKFGPLRLKVFDNLRTGEKMIFQDKRLKSDFTKKVKFLLYNYPVFCIDLVGIGSLGGSRDQESMSEQVVRSSVMPRYDPGAYHFKRFLTLRCGPIHGILLDANDAETCNLLCIKCNGSAVFANGHCECNFVDDSNKECIQHIQKEIQAVELNMLSDDLTDEERKIRSVLKYRRRLRPGDAEKVAQYFINGGPEAGHSHFVRVFNATRDSIDSATNSFSGVVDKKNYTSYVSPTMQGVDLSTLGTKPPFIYPPTGVYDPTTVPLNTISHPHGLPHALLKAVTFPAHVLHRILHPRVYHHYPLHHRGIIRSSNDTSDTDQTVGQCENNDGSNTSNFPIARSNADKPEQNVFGLNNPLQYPVAYIADELYQPMQYQNYPYPYNSYYNPLINMFHAVPNEYLLQSMSLYPQDKLSNPWTSASNPQSFCKNNINTEQKNEVLSADKTKYSNEMEKSDDPTKNNIPNEEKKTVKNGNDKS</sequence>
<feature type="compositionally biased region" description="Basic and acidic residues" evidence="1">
    <location>
        <begin position="579"/>
        <end position="621"/>
    </location>
</feature>
<organism evidence="2 3">
    <name type="scientific">Trachymyrmex septentrionalis</name>
    <dbReference type="NCBI Taxonomy" id="34720"/>
    <lineage>
        <taxon>Eukaryota</taxon>
        <taxon>Metazoa</taxon>
        <taxon>Ecdysozoa</taxon>
        <taxon>Arthropoda</taxon>
        <taxon>Hexapoda</taxon>
        <taxon>Insecta</taxon>
        <taxon>Pterygota</taxon>
        <taxon>Neoptera</taxon>
        <taxon>Endopterygota</taxon>
        <taxon>Hymenoptera</taxon>
        <taxon>Apocrita</taxon>
        <taxon>Aculeata</taxon>
        <taxon>Formicoidea</taxon>
        <taxon>Formicidae</taxon>
        <taxon>Myrmicinae</taxon>
        <taxon>Trachymyrmex</taxon>
    </lineage>
</organism>
<evidence type="ECO:0000256" key="1">
    <source>
        <dbReference type="SAM" id="MobiDB-lite"/>
    </source>
</evidence>
<keyword evidence="3" id="KW-1185">Reference proteome</keyword>
<proteinExistence type="predicted"/>
<name>A0A195FGE9_9HYME</name>
<feature type="region of interest" description="Disordered" evidence="1">
    <location>
        <begin position="576"/>
        <end position="621"/>
    </location>
</feature>